<dbReference type="GO" id="GO:0005886">
    <property type="term" value="C:plasma membrane"/>
    <property type="evidence" value="ECO:0007669"/>
    <property type="project" value="TreeGrafter"/>
</dbReference>
<keyword evidence="3" id="KW-1185">Reference proteome</keyword>
<dbReference type="Proteomes" id="UP000030380">
    <property type="component" value="Unassembled WGS sequence"/>
</dbReference>
<name>A0A0A3AS48_9PAST</name>
<feature type="transmembrane region" description="Helical" evidence="1">
    <location>
        <begin position="100"/>
        <end position="119"/>
    </location>
</feature>
<dbReference type="Pfam" id="PF05656">
    <property type="entry name" value="DUF805"/>
    <property type="match status" value="1"/>
</dbReference>
<evidence type="ECO:0008006" key="4">
    <source>
        <dbReference type="Google" id="ProtNLM"/>
    </source>
</evidence>
<keyword evidence="1" id="KW-0812">Transmembrane</keyword>
<proteinExistence type="predicted"/>
<dbReference type="PANTHER" id="PTHR34980">
    <property type="entry name" value="INNER MEMBRANE PROTEIN-RELATED-RELATED"/>
    <property type="match status" value="1"/>
</dbReference>
<sequence length="151" mass="16827">MSWAQLLFSFNGRLNRKGFWQGFAICFIVLLLLANLLPLQQWFQQTATALLASALLLLVGFCLLSVIVKRLHDRGRSAMAVSMLILPILCYFAANYSEGMMAWALGSFLPLFFAVLLLLDWGVFRGEDGVNRYGAYGLALKFDLPALSKKG</sequence>
<dbReference type="STRING" id="505317.OA57_05485"/>
<dbReference type="InterPro" id="IPR008523">
    <property type="entry name" value="DUF805"/>
</dbReference>
<feature type="transmembrane region" description="Helical" evidence="1">
    <location>
        <begin position="49"/>
        <end position="68"/>
    </location>
</feature>
<keyword evidence="1" id="KW-0472">Membrane</keyword>
<accession>A0A0A3AS48</accession>
<evidence type="ECO:0000256" key="1">
    <source>
        <dbReference type="SAM" id="Phobius"/>
    </source>
</evidence>
<dbReference type="EMBL" id="JSUM01000007">
    <property type="protein sequence ID" value="KGQ70592.1"/>
    <property type="molecule type" value="Genomic_DNA"/>
</dbReference>
<feature type="transmembrane region" description="Helical" evidence="1">
    <location>
        <begin position="75"/>
        <end position="94"/>
    </location>
</feature>
<comment type="caution">
    <text evidence="2">The sequence shown here is derived from an EMBL/GenBank/DDBJ whole genome shotgun (WGS) entry which is preliminary data.</text>
</comment>
<dbReference type="AlphaFoldDB" id="A0A0A3AS48"/>
<gene>
    <name evidence="2" type="ORF">OA57_05485</name>
</gene>
<protein>
    <recommendedName>
        <fullName evidence="4">DUF805 domain-containing protein</fullName>
    </recommendedName>
</protein>
<evidence type="ECO:0000313" key="2">
    <source>
        <dbReference type="EMBL" id="KGQ70592.1"/>
    </source>
</evidence>
<keyword evidence="1" id="KW-1133">Transmembrane helix</keyword>
<organism evidence="2 3">
    <name type="scientific">Chelonobacter oris</name>
    <dbReference type="NCBI Taxonomy" id="505317"/>
    <lineage>
        <taxon>Bacteria</taxon>
        <taxon>Pseudomonadati</taxon>
        <taxon>Pseudomonadota</taxon>
        <taxon>Gammaproteobacteria</taxon>
        <taxon>Pasteurellales</taxon>
        <taxon>Pasteurellaceae</taxon>
        <taxon>Chelonobacter</taxon>
    </lineage>
</organism>
<dbReference type="RefSeq" id="WP_034614615.1">
    <property type="nucleotide sequence ID" value="NZ_JSUM01000007.1"/>
</dbReference>
<feature type="transmembrane region" description="Helical" evidence="1">
    <location>
        <begin position="18"/>
        <end position="37"/>
    </location>
</feature>
<dbReference type="OrthoDB" id="9812349at2"/>
<dbReference type="PANTHER" id="PTHR34980:SF1">
    <property type="entry name" value="INNER MEMBRANE PROTEIN"/>
    <property type="match status" value="1"/>
</dbReference>
<evidence type="ECO:0000313" key="3">
    <source>
        <dbReference type="Proteomes" id="UP000030380"/>
    </source>
</evidence>
<reference evidence="2 3" key="1">
    <citation type="submission" date="2014-11" db="EMBL/GenBank/DDBJ databases">
        <title>Draft genome sequence of Chelonobacter oris 1662T, associated with respiratory disease in Hermann's Tortoises.</title>
        <authorList>
            <person name="Kudirkiene E."/>
            <person name="Hansen M.J."/>
            <person name="Bojesen A.M."/>
        </authorList>
    </citation>
    <scope>NUCLEOTIDE SEQUENCE [LARGE SCALE GENOMIC DNA]</scope>
    <source>
        <strain evidence="2 3">1662</strain>
    </source>
</reference>